<dbReference type="GO" id="GO:0003677">
    <property type="term" value="F:DNA binding"/>
    <property type="evidence" value="ECO:0007669"/>
    <property type="project" value="UniProtKB-KW"/>
</dbReference>
<keyword evidence="4" id="KW-0862">Zinc</keyword>
<dbReference type="GO" id="GO:0006313">
    <property type="term" value="P:DNA transposition"/>
    <property type="evidence" value="ECO:0007669"/>
    <property type="project" value="InterPro"/>
</dbReference>
<gene>
    <name evidence="10" type="ORF">Sradi_5081200</name>
</gene>
<dbReference type="PROSITE" id="PS50966">
    <property type="entry name" value="ZF_SWIM"/>
    <property type="match status" value="1"/>
</dbReference>
<keyword evidence="6" id="KW-0233">DNA recombination</keyword>
<dbReference type="AlphaFoldDB" id="A0AAW2M2T6"/>
<reference evidence="10" key="1">
    <citation type="submission" date="2020-06" db="EMBL/GenBank/DDBJ databases">
        <authorList>
            <person name="Li T."/>
            <person name="Hu X."/>
            <person name="Zhang T."/>
            <person name="Song X."/>
            <person name="Zhang H."/>
            <person name="Dai N."/>
            <person name="Sheng W."/>
            <person name="Hou X."/>
            <person name="Wei L."/>
        </authorList>
    </citation>
    <scope>NUCLEOTIDE SEQUENCE</scope>
    <source>
        <strain evidence="10">G02</strain>
        <tissue evidence="10">Leaf</tissue>
    </source>
</reference>
<dbReference type="Pfam" id="PF04434">
    <property type="entry name" value="SWIM"/>
    <property type="match status" value="1"/>
</dbReference>
<dbReference type="PROSITE" id="PS01007">
    <property type="entry name" value="TRANSPOSASE_MUTATOR"/>
    <property type="match status" value="1"/>
</dbReference>
<dbReference type="InterPro" id="IPR006564">
    <property type="entry name" value="Znf_PMZ"/>
</dbReference>
<feature type="compositionally biased region" description="Basic residues" evidence="8">
    <location>
        <begin position="595"/>
        <end position="610"/>
    </location>
</feature>
<proteinExistence type="predicted"/>
<feature type="region of interest" description="Disordered" evidence="8">
    <location>
        <begin position="626"/>
        <end position="652"/>
    </location>
</feature>
<sequence>MALRSRRLNHLLPLQYGSGDDFESEYENEEGDCKAVFNASKKYDPNFEIGMSFSSKSDFKDAVYGHAVKTRRSLKITKNDSRRIYARCDGEGCEWRINVLKVIGETTFQIREYNSVHTCARSFNVKNVNSGWLSKKYEDSFRTDPNRAVKGFRKDVIKDIRCNVSKYQAYRAKRNALNAIDGATDDQFALLWDYAEELRKSNPRSNVIMVMTDSDDGNVNKKFAKFYVMFDVLRVGFLSGCRPIIGVDGCHLKGPHGGVLLTAVSIDPNNNLYPLAYAIVSGETREAWERFLGLLKSDLNMVREDAYTFISDKQKGLIPAFESVFPGSDKRYCVRHLHGNMKTAGFKGLAYKFALWNVARATTKSEFKVRMEEMIKLNERVVDWLSDKPPVHWSMAFFDTFPKCDILLNNVCESFNSCILEAREKPFLTMLEWIREFIMLRLTENRDRAEKKWSDKKICPKIRKILDKNMDKAADSIPIKSDQYNYEISCYDGARYVVNLQKFSCSCRKWDLTGIPCNHAMSAICSQVLNPEDFVNPCYSVQTFKRVYRYAIMPVNGPKLWAQTGNIPPLPPNFGRKAGRPSRARRIEPDEIPNKQRRSSKRGQKKPIKLKRQSFKVKCHYCGGTGHNQKGCDKKKEDGQNQPQKRLTARKRTISTPILQSQEFISVGSQPPTQGIQSQEVNVMEEQVGSQPPTQEIQSQEVNVMEEQVSHPLRHIFSQYSNVNEASGSGSQVPFLTKGGKRFVTMTNLPAAIHATKKKKPNT</sequence>
<dbReference type="GO" id="GO:0004803">
    <property type="term" value="F:transposase activity"/>
    <property type="evidence" value="ECO:0007669"/>
    <property type="project" value="InterPro"/>
</dbReference>
<dbReference type="InterPro" id="IPR004332">
    <property type="entry name" value="Transposase_MuDR"/>
</dbReference>
<comment type="caution">
    <text evidence="10">The sequence shown here is derived from an EMBL/GenBank/DDBJ whole genome shotgun (WGS) entry which is preliminary data.</text>
</comment>
<keyword evidence="5" id="KW-0238">DNA-binding</keyword>
<protein>
    <recommendedName>
        <fullName evidence="9">SWIM-type domain-containing protein</fullName>
    </recommendedName>
</protein>
<keyword evidence="2" id="KW-0479">Metal-binding</keyword>
<dbReference type="GO" id="GO:0008270">
    <property type="term" value="F:zinc ion binding"/>
    <property type="evidence" value="ECO:0007669"/>
    <property type="project" value="UniProtKB-KW"/>
</dbReference>
<dbReference type="Pfam" id="PF10551">
    <property type="entry name" value="MULE"/>
    <property type="match status" value="1"/>
</dbReference>
<reference evidence="10" key="2">
    <citation type="journal article" date="2024" name="Plant">
        <title>Genomic evolution and insights into agronomic trait innovations of Sesamum species.</title>
        <authorList>
            <person name="Miao H."/>
            <person name="Wang L."/>
            <person name="Qu L."/>
            <person name="Liu H."/>
            <person name="Sun Y."/>
            <person name="Le M."/>
            <person name="Wang Q."/>
            <person name="Wei S."/>
            <person name="Zheng Y."/>
            <person name="Lin W."/>
            <person name="Duan Y."/>
            <person name="Cao H."/>
            <person name="Xiong S."/>
            <person name="Wang X."/>
            <person name="Wei L."/>
            <person name="Li C."/>
            <person name="Ma Q."/>
            <person name="Ju M."/>
            <person name="Zhao R."/>
            <person name="Li G."/>
            <person name="Mu C."/>
            <person name="Tian Q."/>
            <person name="Mei H."/>
            <person name="Zhang T."/>
            <person name="Gao T."/>
            <person name="Zhang H."/>
        </authorList>
    </citation>
    <scope>NUCLEOTIDE SEQUENCE</scope>
    <source>
        <strain evidence="10">G02</strain>
    </source>
</reference>
<organism evidence="10">
    <name type="scientific">Sesamum radiatum</name>
    <name type="common">Black benniseed</name>
    <dbReference type="NCBI Taxonomy" id="300843"/>
    <lineage>
        <taxon>Eukaryota</taxon>
        <taxon>Viridiplantae</taxon>
        <taxon>Streptophyta</taxon>
        <taxon>Embryophyta</taxon>
        <taxon>Tracheophyta</taxon>
        <taxon>Spermatophyta</taxon>
        <taxon>Magnoliopsida</taxon>
        <taxon>eudicotyledons</taxon>
        <taxon>Gunneridae</taxon>
        <taxon>Pentapetalae</taxon>
        <taxon>asterids</taxon>
        <taxon>lamiids</taxon>
        <taxon>Lamiales</taxon>
        <taxon>Pedaliaceae</taxon>
        <taxon>Sesamum</taxon>
    </lineage>
</organism>
<evidence type="ECO:0000256" key="3">
    <source>
        <dbReference type="ARBA" id="ARBA00022771"/>
    </source>
</evidence>
<feature type="compositionally biased region" description="Basic and acidic residues" evidence="8">
    <location>
        <begin position="585"/>
        <end position="594"/>
    </location>
</feature>
<dbReference type="PANTHER" id="PTHR31973:SF191">
    <property type="entry name" value="OS05G0489400 PROTEIN"/>
    <property type="match status" value="1"/>
</dbReference>
<evidence type="ECO:0000313" key="10">
    <source>
        <dbReference type="EMBL" id="KAL0325119.1"/>
    </source>
</evidence>
<feature type="region of interest" description="Disordered" evidence="8">
    <location>
        <begin position="562"/>
        <end position="610"/>
    </location>
</feature>
<evidence type="ECO:0000256" key="4">
    <source>
        <dbReference type="ARBA" id="ARBA00022833"/>
    </source>
</evidence>
<evidence type="ECO:0000256" key="7">
    <source>
        <dbReference type="PROSITE-ProRule" id="PRU00325"/>
    </source>
</evidence>
<feature type="domain" description="SWIM-type" evidence="9">
    <location>
        <begin position="496"/>
        <end position="528"/>
    </location>
</feature>
<evidence type="ECO:0000256" key="2">
    <source>
        <dbReference type="ARBA" id="ARBA00022723"/>
    </source>
</evidence>
<dbReference type="PANTHER" id="PTHR31973">
    <property type="entry name" value="POLYPROTEIN, PUTATIVE-RELATED"/>
    <property type="match status" value="1"/>
</dbReference>
<evidence type="ECO:0000256" key="8">
    <source>
        <dbReference type="SAM" id="MobiDB-lite"/>
    </source>
</evidence>
<dbReference type="InterPro" id="IPR001207">
    <property type="entry name" value="Transposase_mutator"/>
</dbReference>
<dbReference type="SMART" id="SM00575">
    <property type="entry name" value="ZnF_PMZ"/>
    <property type="match status" value="1"/>
</dbReference>
<evidence type="ECO:0000256" key="1">
    <source>
        <dbReference type="ARBA" id="ARBA00022578"/>
    </source>
</evidence>
<name>A0AAW2M2T6_SESRA</name>
<dbReference type="InterPro" id="IPR007527">
    <property type="entry name" value="Znf_SWIM"/>
</dbReference>
<evidence type="ECO:0000256" key="6">
    <source>
        <dbReference type="ARBA" id="ARBA00023172"/>
    </source>
</evidence>
<dbReference type="Pfam" id="PF03108">
    <property type="entry name" value="DBD_Tnp_Mut"/>
    <property type="match status" value="1"/>
</dbReference>
<dbReference type="EMBL" id="JACGWJ010000023">
    <property type="protein sequence ID" value="KAL0325119.1"/>
    <property type="molecule type" value="Genomic_DNA"/>
</dbReference>
<evidence type="ECO:0000259" key="9">
    <source>
        <dbReference type="PROSITE" id="PS50966"/>
    </source>
</evidence>
<evidence type="ECO:0000256" key="5">
    <source>
        <dbReference type="ARBA" id="ARBA00023125"/>
    </source>
</evidence>
<feature type="compositionally biased region" description="Basic and acidic residues" evidence="8">
    <location>
        <begin position="630"/>
        <end position="639"/>
    </location>
</feature>
<accession>A0AAW2M2T6</accession>
<dbReference type="InterPro" id="IPR018289">
    <property type="entry name" value="MULE_transposase_dom"/>
</dbReference>
<keyword evidence="1" id="KW-0815">Transposition</keyword>
<keyword evidence="3 7" id="KW-0863">Zinc-finger</keyword>